<organism evidence="1 2">
    <name type="scientific">Sistotremastrum suecicum HHB10207 ss-3</name>
    <dbReference type="NCBI Taxonomy" id="1314776"/>
    <lineage>
        <taxon>Eukaryota</taxon>
        <taxon>Fungi</taxon>
        <taxon>Dikarya</taxon>
        <taxon>Basidiomycota</taxon>
        <taxon>Agaricomycotina</taxon>
        <taxon>Agaricomycetes</taxon>
        <taxon>Sistotremastrales</taxon>
        <taxon>Sistotremastraceae</taxon>
        <taxon>Sistotremastrum</taxon>
    </lineage>
</organism>
<dbReference type="AlphaFoldDB" id="A0A165WE10"/>
<keyword evidence="2" id="KW-1185">Reference proteome</keyword>
<reference evidence="1 2" key="1">
    <citation type="journal article" date="2016" name="Mol. Biol. Evol.">
        <title>Comparative Genomics of Early-Diverging Mushroom-Forming Fungi Provides Insights into the Origins of Lignocellulose Decay Capabilities.</title>
        <authorList>
            <person name="Nagy L.G."/>
            <person name="Riley R."/>
            <person name="Tritt A."/>
            <person name="Adam C."/>
            <person name="Daum C."/>
            <person name="Floudas D."/>
            <person name="Sun H."/>
            <person name="Yadav J.S."/>
            <person name="Pangilinan J."/>
            <person name="Larsson K.H."/>
            <person name="Matsuura K."/>
            <person name="Barry K."/>
            <person name="Labutti K."/>
            <person name="Kuo R."/>
            <person name="Ohm R.A."/>
            <person name="Bhattacharya S.S."/>
            <person name="Shirouzu T."/>
            <person name="Yoshinaga Y."/>
            <person name="Martin F.M."/>
            <person name="Grigoriev I.V."/>
            <person name="Hibbett D.S."/>
        </authorList>
    </citation>
    <scope>NUCLEOTIDE SEQUENCE [LARGE SCALE GENOMIC DNA]</scope>
    <source>
        <strain evidence="1 2">HHB10207 ss-3</strain>
    </source>
</reference>
<accession>A0A165WE10</accession>
<proteinExistence type="predicted"/>
<gene>
    <name evidence="1" type="ORF">SISSUDRAFT_1068188</name>
</gene>
<name>A0A165WE10_9AGAM</name>
<evidence type="ECO:0000313" key="2">
    <source>
        <dbReference type="Proteomes" id="UP000076798"/>
    </source>
</evidence>
<dbReference type="EMBL" id="KV428951">
    <property type="protein sequence ID" value="KZT31038.1"/>
    <property type="molecule type" value="Genomic_DNA"/>
</dbReference>
<sequence length="84" mass="9425">MLLLFQYRTGRQMLHKRPSNNLAEPWEAWAEPPKVGSGETLRDSGATVVALIIITYGIDAQGKSKKASESAVKWDVNRWGEIRV</sequence>
<evidence type="ECO:0000313" key="1">
    <source>
        <dbReference type="EMBL" id="KZT31038.1"/>
    </source>
</evidence>
<protein>
    <submittedName>
        <fullName evidence="1">Uncharacterized protein</fullName>
    </submittedName>
</protein>
<dbReference type="Proteomes" id="UP000076798">
    <property type="component" value="Unassembled WGS sequence"/>
</dbReference>